<dbReference type="EMBL" id="JTDY01009459">
    <property type="protein sequence ID" value="KOB63480.1"/>
    <property type="molecule type" value="Genomic_DNA"/>
</dbReference>
<organism evidence="1 2">
    <name type="scientific">Operophtera brumata</name>
    <name type="common">Winter moth</name>
    <name type="synonym">Phalaena brumata</name>
    <dbReference type="NCBI Taxonomy" id="104452"/>
    <lineage>
        <taxon>Eukaryota</taxon>
        <taxon>Metazoa</taxon>
        <taxon>Ecdysozoa</taxon>
        <taxon>Arthropoda</taxon>
        <taxon>Hexapoda</taxon>
        <taxon>Insecta</taxon>
        <taxon>Pterygota</taxon>
        <taxon>Neoptera</taxon>
        <taxon>Endopterygota</taxon>
        <taxon>Lepidoptera</taxon>
        <taxon>Glossata</taxon>
        <taxon>Ditrysia</taxon>
        <taxon>Geometroidea</taxon>
        <taxon>Geometridae</taxon>
        <taxon>Larentiinae</taxon>
        <taxon>Operophtera</taxon>
    </lineage>
</organism>
<comment type="caution">
    <text evidence="1">The sequence shown here is derived from an EMBL/GenBank/DDBJ whole genome shotgun (WGS) entry which is preliminary data.</text>
</comment>
<protein>
    <submittedName>
        <fullName evidence="1">Uncharacterized protein</fullName>
    </submittedName>
</protein>
<name>A0A0L7KK31_OPEBR</name>
<evidence type="ECO:0000313" key="1">
    <source>
        <dbReference type="EMBL" id="KOB63480.1"/>
    </source>
</evidence>
<dbReference type="Proteomes" id="UP000037510">
    <property type="component" value="Unassembled WGS sequence"/>
</dbReference>
<accession>A0A0L7KK31</accession>
<dbReference type="AlphaFoldDB" id="A0A0L7KK31"/>
<gene>
    <name evidence="1" type="ORF">OBRU01_24882</name>
</gene>
<proteinExistence type="predicted"/>
<reference evidence="1 2" key="1">
    <citation type="journal article" date="2015" name="Genome Biol. Evol.">
        <title>The genome of winter moth (Operophtera brumata) provides a genomic perspective on sexual dimorphism and phenology.</title>
        <authorList>
            <person name="Derks M.F."/>
            <person name="Smit S."/>
            <person name="Salis L."/>
            <person name="Schijlen E."/>
            <person name="Bossers A."/>
            <person name="Mateman C."/>
            <person name="Pijl A.S."/>
            <person name="de Ridder D."/>
            <person name="Groenen M.A."/>
            <person name="Visser M.E."/>
            <person name="Megens H.J."/>
        </authorList>
    </citation>
    <scope>NUCLEOTIDE SEQUENCE [LARGE SCALE GENOMIC DNA]</scope>
    <source>
        <strain evidence="1">WM2013NL</strain>
        <tissue evidence="1">Head and thorax</tissue>
    </source>
</reference>
<keyword evidence="2" id="KW-1185">Reference proteome</keyword>
<evidence type="ECO:0000313" key="2">
    <source>
        <dbReference type="Proteomes" id="UP000037510"/>
    </source>
</evidence>
<sequence length="180" mass="21155">MAEVNRCVICVRSVLRRRHHVLSLEFLESHRDFVEYMFGTLQQQQEIIFDGSRSICHPCWQRIDYGLRHPPEQEAPPMPPTETFCVSGLTRAANTSRRCMIDDCNNLELRSVSGTIKAYLLSYYRFYIPPLARICQHHLRTMTWEDFSQNVTQRQDSFNGGNIHDMLDIYTQLLERKKTA</sequence>